<organism evidence="14 15">
    <name type="scientific">Buchnera aphidicola</name>
    <name type="common">Thelaxes californica</name>
    <dbReference type="NCBI Taxonomy" id="1315998"/>
    <lineage>
        <taxon>Bacteria</taxon>
        <taxon>Pseudomonadati</taxon>
        <taxon>Pseudomonadota</taxon>
        <taxon>Gammaproteobacteria</taxon>
        <taxon>Enterobacterales</taxon>
        <taxon>Erwiniaceae</taxon>
        <taxon>Buchnera</taxon>
    </lineage>
</organism>
<comment type="catalytic activity">
    <reaction evidence="12">
        <text>DNA(n) + a 2'-deoxyribonucleoside 5'-triphosphate = DNA(n+1) + diphosphate</text>
        <dbReference type="Rhea" id="RHEA:22508"/>
        <dbReference type="Rhea" id="RHEA-COMP:17339"/>
        <dbReference type="Rhea" id="RHEA-COMP:17340"/>
        <dbReference type="ChEBI" id="CHEBI:33019"/>
        <dbReference type="ChEBI" id="CHEBI:61560"/>
        <dbReference type="ChEBI" id="CHEBI:173112"/>
        <dbReference type="EC" id="2.7.7.7"/>
    </reaction>
</comment>
<dbReference type="GO" id="GO:0006261">
    <property type="term" value="P:DNA-templated DNA replication"/>
    <property type="evidence" value="ECO:0007669"/>
    <property type="project" value="InterPro"/>
</dbReference>
<dbReference type="FunFam" id="1.20.1060.10:FF:000001">
    <property type="entry name" value="DNA polymerase I"/>
    <property type="match status" value="1"/>
</dbReference>
<name>A0A4D6YAK0_9GAMM</name>
<protein>
    <recommendedName>
        <fullName evidence="4">DNA polymerase I</fullName>
        <ecNumber evidence="3">2.7.7.7</ecNumber>
    </recommendedName>
</protein>
<keyword evidence="7" id="KW-0235">DNA replication</keyword>
<keyword evidence="10" id="KW-0238">DNA-binding</keyword>
<dbReference type="RefSeq" id="WP_158353611.1">
    <property type="nucleotide sequence ID" value="NZ_CP034852.1"/>
</dbReference>
<keyword evidence="5" id="KW-0808">Transferase</keyword>
<evidence type="ECO:0000256" key="7">
    <source>
        <dbReference type="ARBA" id="ARBA00022705"/>
    </source>
</evidence>
<dbReference type="InterPro" id="IPR001098">
    <property type="entry name" value="DNA-dir_DNA_pol_A_palm_dom"/>
</dbReference>
<dbReference type="Gene3D" id="3.30.70.370">
    <property type="match status" value="1"/>
</dbReference>
<evidence type="ECO:0000313" key="15">
    <source>
        <dbReference type="Proteomes" id="UP000298782"/>
    </source>
</evidence>
<comment type="similarity">
    <text evidence="1">Belongs to the DNA polymerase type-A family.</text>
</comment>
<dbReference type="SUPFAM" id="SSF56672">
    <property type="entry name" value="DNA/RNA polymerases"/>
    <property type="match status" value="1"/>
</dbReference>
<evidence type="ECO:0000259" key="13">
    <source>
        <dbReference type="SMART" id="SM00482"/>
    </source>
</evidence>
<evidence type="ECO:0000256" key="6">
    <source>
        <dbReference type="ARBA" id="ARBA00022695"/>
    </source>
</evidence>
<dbReference type="AlphaFoldDB" id="A0A4D6YAK0"/>
<evidence type="ECO:0000256" key="8">
    <source>
        <dbReference type="ARBA" id="ARBA00022763"/>
    </source>
</evidence>
<dbReference type="SMART" id="SM00482">
    <property type="entry name" value="POLAc"/>
    <property type="match status" value="1"/>
</dbReference>
<dbReference type="InterPro" id="IPR012337">
    <property type="entry name" value="RNaseH-like_sf"/>
</dbReference>
<keyword evidence="11" id="KW-0234">DNA repair</keyword>
<dbReference type="PANTHER" id="PTHR10133">
    <property type="entry name" value="DNA POLYMERASE I"/>
    <property type="match status" value="1"/>
</dbReference>
<dbReference type="Proteomes" id="UP000298782">
    <property type="component" value="Chromosome"/>
</dbReference>
<dbReference type="Gene3D" id="1.20.1060.10">
    <property type="entry name" value="Taq DNA Polymerase, Chain T, domain 4"/>
    <property type="match status" value="1"/>
</dbReference>
<evidence type="ECO:0000256" key="1">
    <source>
        <dbReference type="ARBA" id="ARBA00007705"/>
    </source>
</evidence>
<dbReference type="InterPro" id="IPR036397">
    <property type="entry name" value="RNaseH_sf"/>
</dbReference>
<dbReference type="OrthoDB" id="9806424at2"/>
<proteinExistence type="inferred from homology"/>
<accession>A0A4D6YAK0</accession>
<dbReference type="GO" id="GO:0003887">
    <property type="term" value="F:DNA-directed DNA polymerase activity"/>
    <property type="evidence" value="ECO:0007669"/>
    <property type="project" value="UniProtKB-KW"/>
</dbReference>
<dbReference type="SUPFAM" id="SSF53098">
    <property type="entry name" value="Ribonuclease H-like"/>
    <property type="match status" value="1"/>
</dbReference>
<reference evidence="14 15" key="1">
    <citation type="submission" date="2018-12" db="EMBL/GenBank/DDBJ databases">
        <authorList>
            <person name="Chong R.A."/>
        </authorList>
    </citation>
    <scope>NUCLEOTIDE SEQUENCE [LARGE SCALE GENOMIC DNA]</scope>
    <source>
        <strain evidence="14 15">Tca</strain>
    </source>
</reference>
<dbReference type="EMBL" id="CP034852">
    <property type="protein sequence ID" value="QCI26857.1"/>
    <property type="molecule type" value="Genomic_DNA"/>
</dbReference>
<dbReference type="GO" id="GO:0003677">
    <property type="term" value="F:DNA binding"/>
    <property type="evidence" value="ECO:0007669"/>
    <property type="project" value="UniProtKB-KW"/>
</dbReference>
<dbReference type="Gene3D" id="3.30.420.10">
    <property type="entry name" value="Ribonuclease H-like superfamily/Ribonuclease H"/>
    <property type="match status" value="1"/>
</dbReference>
<dbReference type="PANTHER" id="PTHR10133:SF27">
    <property type="entry name" value="DNA POLYMERASE NU"/>
    <property type="match status" value="1"/>
</dbReference>
<dbReference type="PRINTS" id="PR00868">
    <property type="entry name" value="DNAPOLI"/>
</dbReference>
<keyword evidence="15" id="KW-1185">Reference proteome</keyword>
<comment type="subunit">
    <text evidence="2">Single-chain monomer with multiple functions.</text>
</comment>
<dbReference type="Gene3D" id="1.10.150.20">
    <property type="entry name" value="5' to 3' exonuclease, C-terminal subdomain"/>
    <property type="match status" value="1"/>
</dbReference>
<evidence type="ECO:0000256" key="5">
    <source>
        <dbReference type="ARBA" id="ARBA00022679"/>
    </source>
</evidence>
<gene>
    <name evidence="14" type="ORF">D9V80_01675</name>
</gene>
<evidence type="ECO:0000256" key="3">
    <source>
        <dbReference type="ARBA" id="ARBA00012417"/>
    </source>
</evidence>
<sequence length="517" mass="60827">MFENKKITKITYNVKLQYKILQQYNIKLSDNTHDILLENYVLKGLIKINHCIEQIHQELMLYEHFLLKTNKKHLGNFKINIKDTSHCIFQTHQENKKYFKKEIKLHSILYDIEKPITKILYIMENNGVLLNKEKLKIQSHNIQNKLKILKNNAYKLANEKFNILSNEQTRIILFNKLKYKTITKTPTGKNSINEAVLQRLSEKYILPKIILEYRKLYKLKSNYLDKLITMINKKTGRIHTSYHQHSTTTGRLTSFYPNLQNIPKKTLEAEKIREAFIAPHDHVIVTVDYSQIELRILAHFSKDQNLIKSFRKNIDVHNATASNIFNIEIHQVTIQQRQIAKTINFSLIYGITPFGLSKKLNITIYQAKQYIHMYFEKYHGILNFIQKTLDYTSKKGYVKTLFGRKIYIPNINSKNSNIRKAAERACINAPMQGTTADIIKKAMIKIHKYLYLNKFEQGKMIIQVHDELIFEIKTQHIKTTTNNIRTIMENITTLDIPLLVHIGIGKNWNEANNTQIV</sequence>
<evidence type="ECO:0000256" key="12">
    <source>
        <dbReference type="ARBA" id="ARBA00049244"/>
    </source>
</evidence>
<dbReference type="InterPro" id="IPR043502">
    <property type="entry name" value="DNA/RNA_pol_sf"/>
</dbReference>
<feature type="domain" description="DNA-directed DNA polymerase family A palm" evidence="13">
    <location>
        <begin position="269"/>
        <end position="476"/>
    </location>
</feature>
<dbReference type="EC" id="2.7.7.7" evidence="3"/>
<dbReference type="InterPro" id="IPR002298">
    <property type="entry name" value="DNA_polymerase_A"/>
</dbReference>
<evidence type="ECO:0000256" key="11">
    <source>
        <dbReference type="ARBA" id="ARBA00023204"/>
    </source>
</evidence>
<dbReference type="FunFam" id="1.10.150.20:FF:000002">
    <property type="entry name" value="DNA polymerase I"/>
    <property type="match status" value="1"/>
</dbReference>
<evidence type="ECO:0000313" key="14">
    <source>
        <dbReference type="EMBL" id="QCI26857.1"/>
    </source>
</evidence>
<dbReference type="CDD" id="cd08637">
    <property type="entry name" value="DNA_pol_A_pol_I_C"/>
    <property type="match status" value="1"/>
</dbReference>
<keyword evidence="8" id="KW-0227">DNA damage</keyword>
<evidence type="ECO:0000256" key="2">
    <source>
        <dbReference type="ARBA" id="ARBA00011541"/>
    </source>
</evidence>
<keyword evidence="9" id="KW-0239">DNA-directed DNA polymerase</keyword>
<reference evidence="14 15" key="2">
    <citation type="submission" date="2019-05" db="EMBL/GenBank/DDBJ databases">
        <title>Genome evolution of the obligate endosymbiont Buchnera aphidicola.</title>
        <authorList>
            <person name="Moran N.A."/>
        </authorList>
    </citation>
    <scope>NUCLEOTIDE SEQUENCE [LARGE SCALE GENOMIC DNA]</scope>
    <source>
        <strain evidence="14 15">Tca</strain>
    </source>
</reference>
<evidence type="ECO:0000256" key="4">
    <source>
        <dbReference type="ARBA" id="ARBA00020311"/>
    </source>
</evidence>
<dbReference type="GO" id="GO:0006302">
    <property type="term" value="P:double-strand break repair"/>
    <property type="evidence" value="ECO:0007669"/>
    <property type="project" value="TreeGrafter"/>
</dbReference>
<evidence type="ECO:0000256" key="10">
    <source>
        <dbReference type="ARBA" id="ARBA00023125"/>
    </source>
</evidence>
<dbReference type="Pfam" id="PF00476">
    <property type="entry name" value="DNA_pol_A"/>
    <property type="match status" value="1"/>
</dbReference>
<evidence type="ECO:0000256" key="9">
    <source>
        <dbReference type="ARBA" id="ARBA00022932"/>
    </source>
</evidence>
<keyword evidence="6" id="KW-0548">Nucleotidyltransferase</keyword>